<name>A0A1E5L0J2_9ENTE</name>
<keyword evidence="2" id="KW-1185">Reference proteome</keyword>
<reference evidence="1 2" key="1">
    <citation type="submission" date="2016-09" db="EMBL/GenBank/DDBJ databases">
        <authorList>
            <person name="Capua I."/>
            <person name="De Benedictis P."/>
            <person name="Joannis T."/>
            <person name="Lombin L.H."/>
            <person name="Cattoli G."/>
        </authorList>
    </citation>
    <scope>NUCLEOTIDE SEQUENCE [LARGE SCALE GENOMIC DNA]</scope>
    <source>
        <strain evidence="1 2">LMG 25899</strain>
    </source>
</reference>
<gene>
    <name evidence="1" type="ORF">BCR26_09045</name>
</gene>
<evidence type="ECO:0000313" key="2">
    <source>
        <dbReference type="Proteomes" id="UP000095256"/>
    </source>
</evidence>
<dbReference type="STRING" id="762845.BCR26_09045"/>
<comment type="caution">
    <text evidence="1">The sequence shown here is derived from an EMBL/GenBank/DDBJ whole genome shotgun (WGS) entry which is preliminary data.</text>
</comment>
<proteinExistence type="predicted"/>
<dbReference type="EMBL" id="MIEK01000005">
    <property type="protein sequence ID" value="OEH83636.1"/>
    <property type="molecule type" value="Genomic_DNA"/>
</dbReference>
<dbReference type="OrthoDB" id="1644322at2"/>
<accession>A0A1E5L0J2</accession>
<protein>
    <recommendedName>
        <fullName evidence="3">DNA-directed RNA polymerase beta subunit</fullName>
    </recommendedName>
</protein>
<evidence type="ECO:0008006" key="3">
    <source>
        <dbReference type="Google" id="ProtNLM"/>
    </source>
</evidence>
<dbReference type="AlphaFoldDB" id="A0A1E5L0J2"/>
<dbReference type="RefSeq" id="WP_069697509.1">
    <property type="nucleotide sequence ID" value="NZ_JAGGMA010000012.1"/>
</dbReference>
<sequence>MSELLNGYQDRKMAKWTGFYLSEHTSVIEKERQLKSQTNVKKDRLSMEEIDVVLYTARLYNKPVSIQKEELDAEGNYPEDVIGIIEGYDCLGIIVNGCKIDYDEIRHVEIKEFEKWSSL</sequence>
<dbReference type="Proteomes" id="UP000095256">
    <property type="component" value="Unassembled WGS sequence"/>
</dbReference>
<organism evidence="1 2">
    <name type="scientific">Enterococcus rivorum</name>
    <dbReference type="NCBI Taxonomy" id="762845"/>
    <lineage>
        <taxon>Bacteria</taxon>
        <taxon>Bacillati</taxon>
        <taxon>Bacillota</taxon>
        <taxon>Bacilli</taxon>
        <taxon>Lactobacillales</taxon>
        <taxon>Enterococcaceae</taxon>
        <taxon>Enterococcus</taxon>
    </lineage>
</organism>
<evidence type="ECO:0000313" key="1">
    <source>
        <dbReference type="EMBL" id="OEH83636.1"/>
    </source>
</evidence>